<reference evidence="4 5" key="1">
    <citation type="submission" date="2023-03" db="EMBL/GenBank/DDBJ databases">
        <title>Bacillus Genome Sequencing.</title>
        <authorList>
            <person name="Dunlap C."/>
        </authorList>
    </citation>
    <scope>NUCLEOTIDE SEQUENCE [LARGE SCALE GENOMIC DNA]</scope>
    <source>
        <strain evidence="4 5">B-23453</strain>
    </source>
</reference>
<dbReference type="SUPFAM" id="SSF50129">
    <property type="entry name" value="GroES-like"/>
    <property type="match status" value="1"/>
</dbReference>
<dbReference type="EMBL" id="JARMAB010000025">
    <property type="protein sequence ID" value="MED1204675.1"/>
    <property type="molecule type" value="Genomic_DNA"/>
</dbReference>
<accession>A0ABU6MNR4</accession>
<dbReference type="InterPro" id="IPR002364">
    <property type="entry name" value="Quin_OxRdtase/zeta-crystal_CS"/>
</dbReference>
<dbReference type="PANTHER" id="PTHR48106">
    <property type="entry name" value="QUINONE OXIDOREDUCTASE PIG3-RELATED"/>
    <property type="match status" value="1"/>
</dbReference>
<evidence type="ECO:0000256" key="1">
    <source>
        <dbReference type="ARBA" id="ARBA00022857"/>
    </source>
</evidence>
<gene>
    <name evidence="4" type="ORF">P4T90_16635</name>
</gene>
<dbReference type="Gene3D" id="3.90.180.10">
    <property type="entry name" value="Medium-chain alcohol dehydrogenases, catalytic domain"/>
    <property type="match status" value="1"/>
</dbReference>
<dbReference type="SMART" id="SM00829">
    <property type="entry name" value="PKS_ER"/>
    <property type="match status" value="1"/>
</dbReference>
<dbReference type="InterPro" id="IPR013154">
    <property type="entry name" value="ADH-like_N"/>
</dbReference>
<feature type="domain" description="Enoyl reductase (ER)" evidence="3">
    <location>
        <begin position="10"/>
        <end position="323"/>
    </location>
</feature>
<dbReference type="InterPro" id="IPR036291">
    <property type="entry name" value="NAD(P)-bd_dom_sf"/>
</dbReference>
<dbReference type="InterPro" id="IPR013149">
    <property type="entry name" value="ADH-like_C"/>
</dbReference>
<name>A0ABU6MNR4_9BACI</name>
<dbReference type="InterPro" id="IPR011032">
    <property type="entry name" value="GroES-like_sf"/>
</dbReference>
<evidence type="ECO:0000313" key="5">
    <source>
        <dbReference type="Proteomes" id="UP001341444"/>
    </source>
</evidence>
<dbReference type="InterPro" id="IPR020843">
    <property type="entry name" value="ER"/>
</dbReference>
<comment type="caution">
    <text evidence="4">The sequence shown here is derived from an EMBL/GenBank/DDBJ whole genome shotgun (WGS) entry which is preliminary data.</text>
</comment>
<protein>
    <submittedName>
        <fullName evidence="4">Zinc-binding dehydrogenase</fullName>
    </submittedName>
</protein>
<proteinExistence type="predicted"/>
<keyword evidence="2" id="KW-0560">Oxidoreductase</keyword>
<dbReference type="Proteomes" id="UP001341444">
    <property type="component" value="Unassembled WGS sequence"/>
</dbReference>
<dbReference type="RefSeq" id="WP_066268296.1">
    <property type="nucleotide sequence ID" value="NZ_JARMAB010000025.1"/>
</dbReference>
<dbReference type="Pfam" id="PF08240">
    <property type="entry name" value="ADH_N"/>
    <property type="match status" value="1"/>
</dbReference>
<dbReference type="Pfam" id="PF00107">
    <property type="entry name" value="ADH_zinc_N"/>
    <property type="match status" value="1"/>
</dbReference>
<dbReference type="PROSITE" id="PS01162">
    <property type="entry name" value="QOR_ZETA_CRYSTAL"/>
    <property type="match status" value="1"/>
</dbReference>
<keyword evidence="1" id="KW-0521">NADP</keyword>
<organism evidence="4 5">
    <name type="scientific">Heyndrickxia acidicola</name>
    <dbReference type="NCBI Taxonomy" id="209389"/>
    <lineage>
        <taxon>Bacteria</taxon>
        <taxon>Bacillati</taxon>
        <taxon>Bacillota</taxon>
        <taxon>Bacilli</taxon>
        <taxon>Bacillales</taxon>
        <taxon>Bacillaceae</taxon>
        <taxon>Heyndrickxia</taxon>
    </lineage>
</organism>
<dbReference type="PANTHER" id="PTHR48106:SF13">
    <property type="entry name" value="QUINONE OXIDOREDUCTASE-RELATED"/>
    <property type="match status" value="1"/>
</dbReference>
<dbReference type="SUPFAM" id="SSF51735">
    <property type="entry name" value="NAD(P)-binding Rossmann-fold domains"/>
    <property type="match status" value="1"/>
</dbReference>
<sequence length="328" mass="35333">MKAVIVKAFGGAEEMEYTDVEIPKISSRQVLIRAEKSSVNFADIKARRGNKGKGTLPFIPGLDLAGTIVEVGTEVQHFKKGQRVIAFPAGGSYCEYAAADEQLTFLLPDNIDFETAAACPTVAFLAYKLLANIARMERGETVLVHSAAGGVGSTAIQFAKALGAGMVIGTVGNRAKAQTALDAGADYVLSYEQNDRFAEQVKEWTDGKGADIILDSLAGTITEKSLDCLALYGRLVQFGNSSGKSGNFTTNDVHSSCRSVLGFSLGTTRKERPHVLQETAKQVFRYLETGQVKMEIGKIFDLKDAADAHRWVESRQSTGKVLLQIAEL</sequence>
<evidence type="ECO:0000259" key="3">
    <source>
        <dbReference type="SMART" id="SM00829"/>
    </source>
</evidence>
<evidence type="ECO:0000313" key="4">
    <source>
        <dbReference type="EMBL" id="MED1204675.1"/>
    </source>
</evidence>
<dbReference type="Gene3D" id="3.40.50.720">
    <property type="entry name" value="NAD(P)-binding Rossmann-like Domain"/>
    <property type="match status" value="1"/>
</dbReference>
<evidence type="ECO:0000256" key="2">
    <source>
        <dbReference type="ARBA" id="ARBA00023002"/>
    </source>
</evidence>
<keyword evidence="5" id="KW-1185">Reference proteome</keyword>